<gene>
    <name evidence="4" type="ORF">FHS11_000970</name>
</gene>
<dbReference type="OrthoDB" id="677887at2"/>
<dbReference type="Pfam" id="PF00072">
    <property type="entry name" value="Response_reg"/>
    <property type="match status" value="1"/>
</dbReference>
<evidence type="ECO:0000313" key="4">
    <source>
        <dbReference type="EMBL" id="MBB3054560.1"/>
    </source>
</evidence>
<dbReference type="InterPro" id="IPR001789">
    <property type="entry name" value="Sig_transdc_resp-reg_receiver"/>
</dbReference>
<dbReference type="PROSITE" id="PS50110">
    <property type="entry name" value="RESPONSE_REGULATORY"/>
    <property type="match status" value="1"/>
</dbReference>
<evidence type="ECO:0000259" key="3">
    <source>
        <dbReference type="PROSITE" id="PS50110"/>
    </source>
</evidence>
<proteinExistence type="predicted"/>
<dbReference type="PANTHER" id="PTHR44591">
    <property type="entry name" value="STRESS RESPONSE REGULATOR PROTEIN 1"/>
    <property type="match status" value="1"/>
</dbReference>
<keyword evidence="1 2" id="KW-0597">Phosphoprotein</keyword>
<feature type="modified residue" description="4-aspartylphosphate" evidence="2">
    <location>
        <position position="56"/>
    </location>
</feature>
<dbReference type="Proteomes" id="UP000539265">
    <property type="component" value="Unassembled WGS sequence"/>
</dbReference>
<dbReference type="SMART" id="SM00448">
    <property type="entry name" value="REC"/>
    <property type="match status" value="1"/>
</dbReference>
<keyword evidence="5" id="KW-1185">Reference proteome</keyword>
<dbReference type="SUPFAM" id="SSF52172">
    <property type="entry name" value="CheY-like"/>
    <property type="match status" value="1"/>
</dbReference>
<dbReference type="Gene3D" id="3.40.50.2300">
    <property type="match status" value="1"/>
</dbReference>
<dbReference type="RefSeq" id="WP_096356747.1">
    <property type="nucleotide sequence ID" value="NZ_AP017313.1"/>
</dbReference>
<evidence type="ECO:0000313" key="5">
    <source>
        <dbReference type="Proteomes" id="UP000539265"/>
    </source>
</evidence>
<evidence type="ECO:0000256" key="2">
    <source>
        <dbReference type="PROSITE-ProRule" id="PRU00169"/>
    </source>
</evidence>
<reference evidence="4" key="1">
    <citation type="submission" date="2020-08" db="EMBL/GenBank/DDBJ databases">
        <title>Genomic Encyclopedia of Type Strains, Phase III (KMG-III): the genomes of soil and plant-associated and newly described type strains.</title>
        <authorList>
            <person name="Whitman W."/>
        </authorList>
    </citation>
    <scope>NUCLEOTIDE SEQUENCE [LARGE SCALE GENOMIC DNA]</scope>
    <source>
        <strain evidence="4">CECT 8628</strain>
    </source>
</reference>
<feature type="domain" description="Response regulatory" evidence="3">
    <location>
        <begin position="7"/>
        <end position="122"/>
    </location>
</feature>
<accession>A0A839SCC0</accession>
<name>A0A839SCC0_9SPHI</name>
<sequence length="124" mass="14072">MDIIVKKILIVEENPLMMEVMTYILINYGYEVFALSNGNEVFKFIKNNQPDLVILDDVLHGINGREICQLIKLNKTTSNLPVIMCSGDDYFDEDLTQKGCPDDVLHKPFDITSLVEMVAYQLAA</sequence>
<evidence type="ECO:0000256" key="1">
    <source>
        <dbReference type="ARBA" id="ARBA00022553"/>
    </source>
</evidence>
<dbReference type="AlphaFoldDB" id="A0A839SCC0"/>
<keyword evidence="4" id="KW-0238">DNA-binding</keyword>
<dbReference type="InterPro" id="IPR011006">
    <property type="entry name" value="CheY-like_superfamily"/>
</dbReference>
<dbReference type="InterPro" id="IPR050595">
    <property type="entry name" value="Bact_response_regulator"/>
</dbReference>
<dbReference type="GO" id="GO:0003677">
    <property type="term" value="F:DNA binding"/>
    <property type="evidence" value="ECO:0007669"/>
    <property type="project" value="UniProtKB-KW"/>
</dbReference>
<protein>
    <submittedName>
        <fullName evidence="4">DNA-binding response OmpR family regulator</fullName>
    </submittedName>
</protein>
<organism evidence="4 5">
    <name type="scientific">Mucilaginibacter gotjawali</name>
    <dbReference type="NCBI Taxonomy" id="1550579"/>
    <lineage>
        <taxon>Bacteria</taxon>
        <taxon>Pseudomonadati</taxon>
        <taxon>Bacteroidota</taxon>
        <taxon>Sphingobacteriia</taxon>
        <taxon>Sphingobacteriales</taxon>
        <taxon>Sphingobacteriaceae</taxon>
        <taxon>Mucilaginibacter</taxon>
    </lineage>
</organism>
<dbReference type="EMBL" id="JACHWX010000002">
    <property type="protein sequence ID" value="MBB3054560.1"/>
    <property type="molecule type" value="Genomic_DNA"/>
</dbReference>
<dbReference type="GO" id="GO:0000160">
    <property type="term" value="P:phosphorelay signal transduction system"/>
    <property type="evidence" value="ECO:0007669"/>
    <property type="project" value="InterPro"/>
</dbReference>
<dbReference type="PANTHER" id="PTHR44591:SF3">
    <property type="entry name" value="RESPONSE REGULATORY DOMAIN-CONTAINING PROTEIN"/>
    <property type="match status" value="1"/>
</dbReference>
<comment type="caution">
    <text evidence="4">The sequence shown here is derived from an EMBL/GenBank/DDBJ whole genome shotgun (WGS) entry which is preliminary data.</text>
</comment>